<protein>
    <recommendedName>
        <fullName evidence="1">DUF58 domain-containing protein</fullName>
    </recommendedName>
</protein>
<dbReference type="Proteomes" id="UP000029003">
    <property type="component" value="Unassembled WGS sequence"/>
</dbReference>
<evidence type="ECO:0000313" key="3">
    <source>
        <dbReference type="Proteomes" id="UP000029003"/>
    </source>
</evidence>
<evidence type="ECO:0000259" key="1">
    <source>
        <dbReference type="Pfam" id="PF01882"/>
    </source>
</evidence>
<name>A0A087E167_9BIFI</name>
<dbReference type="AlphaFoldDB" id="A0A087E167"/>
<dbReference type="EMBL" id="JGZT01000008">
    <property type="protein sequence ID" value="KFJ01518.1"/>
    <property type="molecule type" value="Genomic_DNA"/>
</dbReference>
<sequence>MIDGMTATENGSIAGDKTGGDAIRRKIEALATTLSLPTVRRALGTLEGEHPSHRRFGSDDIMDIRPYEPGDEARRIDWHTSARSGRPMVVHRQRRVTSRVWMLMDTGREMTGSCESGEMAWQVAANGLRMFAALSLRRSDDISLVCADSASITRVPFHGGFAQFEHTLDRALERPWDHPRNMDALLDYARRINDRNALIVLATDEHALGERQLGAIHALARTHPMVIVDVETINPFAARQRTVADADTGRRLPAFLIDAVSKREVDTHRSYLAAQLEAQLHAGGSTLMRASSSEAMFRTFVRTVSVTLARTGFSTHPVAPPKALGTTGKAGDRL</sequence>
<gene>
    <name evidence="2" type="ORF">THER5_1408</name>
</gene>
<dbReference type="Pfam" id="PF01882">
    <property type="entry name" value="DUF58"/>
    <property type="match status" value="1"/>
</dbReference>
<comment type="caution">
    <text evidence="2">The sequence shown here is derived from an EMBL/GenBank/DDBJ whole genome shotgun (WGS) entry which is preliminary data.</text>
</comment>
<organism evidence="2 3">
    <name type="scientific">Bifidobacterium thermacidophilum subsp. thermacidophilum</name>
    <dbReference type="NCBI Taxonomy" id="79262"/>
    <lineage>
        <taxon>Bacteria</taxon>
        <taxon>Bacillati</taxon>
        <taxon>Actinomycetota</taxon>
        <taxon>Actinomycetes</taxon>
        <taxon>Bifidobacteriales</taxon>
        <taxon>Bifidobacteriaceae</taxon>
        <taxon>Bifidobacterium</taxon>
    </lineage>
</organism>
<evidence type="ECO:0000313" key="2">
    <source>
        <dbReference type="EMBL" id="KFJ01518.1"/>
    </source>
</evidence>
<dbReference type="PANTHER" id="PTHR33608">
    <property type="entry name" value="BLL2464 PROTEIN"/>
    <property type="match status" value="1"/>
</dbReference>
<feature type="domain" description="DUF58" evidence="1">
    <location>
        <begin position="63"/>
        <end position="229"/>
    </location>
</feature>
<proteinExistence type="predicted"/>
<accession>A0A087E167</accession>
<reference evidence="2 3" key="1">
    <citation type="submission" date="2014-03" db="EMBL/GenBank/DDBJ databases">
        <title>Genomics of Bifidobacteria.</title>
        <authorList>
            <person name="Ventura M."/>
            <person name="Milani C."/>
            <person name="Lugli G.A."/>
        </authorList>
    </citation>
    <scope>NUCLEOTIDE SEQUENCE [LARGE SCALE GENOMIC DNA]</scope>
    <source>
        <strain evidence="2 3">LMG 21395</strain>
    </source>
</reference>
<dbReference type="InterPro" id="IPR002881">
    <property type="entry name" value="DUF58"/>
</dbReference>
<dbReference type="PANTHER" id="PTHR33608:SF14">
    <property type="entry name" value="POSSIBLE CONSERVED SECRETED PROTEIN"/>
    <property type="match status" value="1"/>
</dbReference>